<evidence type="ECO:0000256" key="5">
    <source>
        <dbReference type="ARBA" id="ARBA00023163"/>
    </source>
</evidence>
<evidence type="ECO:0000259" key="7">
    <source>
        <dbReference type="Pfam" id="PF04542"/>
    </source>
</evidence>
<dbReference type="NCBIfam" id="NF007231">
    <property type="entry name" value="PRK09649.1"/>
    <property type="match status" value="1"/>
</dbReference>
<evidence type="ECO:0000256" key="2">
    <source>
        <dbReference type="ARBA" id="ARBA00023015"/>
    </source>
</evidence>
<gene>
    <name evidence="9" type="primary">sigC</name>
    <name evidence="9" type="ORF">EKG83_20080</name>
</gene>
<organism evidence="9 10">
    <name type="scientific">Saccharothrix syringae</name>
    <name type="common">Nocardiopsis syringae</name>
    <dbReference type="NCBI Taxonomy" id="103733"/>
    <lineage>
        <taxon>Bacteria</taxon>
        <taxon>Bacillati</taxon>
        <taxon>Actinomycetota</taxon>
        <taxon>Actinomycetes</taxon>
        <taxon>Pseudonocardiales</taxon>
        <taxon>Pseudonocardiaceae</taxon>
        <taxon>Saccharothrix</taxon>
    </lineage>
</organism>
<dbReference type="InterPro" id="IPR000838">
    <property type="entry name" value="RNA_pol_sigma70_ECF_CS"/>
</dbReference>
<dbReference type="InterPro" id="IPR007627">
    <property type="entry name" value="RNA_pol_sigma70_r2"/>
</dbReference>
<dbReference type="Pfam" id="PF08281">
    <property type="entry name" value="Sigma70_r4_2"/>
    <property type="match status" value="1"/>
</dbReference>
<evidence type="ECO:0000313" key="9">
    <source>
        <dbReference type="EMBL" id="QFZ19430.1"/>
    </source>
</evidence>
<name>A0A5Q0H0Y4_SACSY</name>
<dbReference type="SUPFAM" id="SSF88659">
    <property type="entry name" value="Sigma3 and sigma4 domains of RNA polymerase sigma factors"/>
    <property type="match status" value="1"/>
</dbReference>
<dbReference type="RefSeq" id="WP_033431662.1">
    <property type="nucleotide sequence ID" value="NZ_CP034550.1"/>
</dbReference>
<proteinExistence type="inferred from homology"/>
<dbReference type="Gene3D" id="1.10.1740.10">
    <property type="match status" value="1"/>
</dbReference>
<dbReference type="InterPro" id="IPR036388">
    <property type="entry name" value="WH-like_DNA-bd_sf"/>
</dbReference>
<dbReference type="InterPro" id="IPR039425">
    <property type="entry name" value="RNA_pol_sigma-70-like"/>
</dbReference>
<evidence type="ECO:0000259" key="8">
    <source>
        <dbReference type="Pfam" id="PF08281"/>
    </source>
</evidence>
<dbReference type="AlphaFoldDB" id="A0A5Q0H0Y4"/>
<dbReference type="OrthoDB" id="3821507at2"/>
<dbReference type="PANTHER" id="PTHR43133:SF61">
    <property type="entry name" value="ECF RNA POLYMERASE SIGMA FACTOR SIGC"/>
    <property type="match status" value="1"/>
</dbReference>
<comment type="similarity">
    <text evidence="1 6">Belongs to the sigma-70 factor family. ECF subfamily.</text>
</comment>
<reference evidence="10" key="1">
    <citation type="journal article" date="2021" name="Curr. Microbiol.">
        <title>Complete genome of nocamycin-producing strain Saccharothrix syringae NRRL B-16468 reveals the biosynthetic potential for secondary metabolites.</title>
        <authorList>
            <person name="Mo X."/>
            <person name="Yang S."/>
        </authorList>
    </citation>
    <scope>NUCLEOTIDE SEQUENCE [LARGE SCALE GENOMIC DNA]</scope>
    <source>
        <strain evidence="10">ATCC 51364 / DSM 43886 / JCM 6844 / KCTC 9398 / NBRC 14523 / NRRL B-16468 / INA 2240</strain>
    </source>
</reference>
<dbReference type="GO" id="GO:0016987">
    <property type="term" value="F:sigma factor activity"/>
    <property type="evidence" value="ECO:0007669"/>
    <property type="project" value="UniProtKB-KW"/>
</dbReference>
<dbReference type="InterPro" id="IPR013249">
    <property type="entry name" value="RNA_pol_sigma70_r4_t2"/>
</dbReference>
<keyword evidence="3 6" id="KW-0731">Sigma factor</keyword>
<dbReference type="Proteomes" id="UP000325787">
    <property type="component" value="Chromosome"/>
</dbReference>
<keyword evidence="10" id="KW-1185">Reference proteome</keyword>
<dbReference type="EMBL" id="CP034550">
    <property type="protein sequence ID" value="QFZ19430.1"/>
    <property type="molecule type" value="Genomic_DNA"/>
</dbReference>
<evidence type="ECO:0000313" key="10">
    <source>
        <dbReference type="Proteomes" id="UP000325787"/>
    </source>
</evidence>
<dbReference type="GO" id="GO:0003677">
    <property type="term" value="F:DNA binding"/>
    <property type="evidence" value="ECO:0007669"/>
    <property type="project" value="UniProtKB-KW"/>
</dbReference>
<dbReference type="SUPFAM" id="SSF88946">
    <property type="entry name" value="Sigma2 domain of RNA polymerase sigma factors"/>
    <property type="match status" value="1"/>
</dbReference>
<evidence type="ECO:0000256" key="4">
    <source>
        <dbReference type="ARBA" id="ARBA00023125"/>
    </source>
</evidence>
<dbReference type="NCBIfam" id="TIGR02937">
    <property type="entry name" value="sigma70-ECF"/>
    <property type="match status" value="1"/>
</dbReference>
<protein>
    <recommendedName>
        <fullName evidence="6">RNA polymerase sigma factor</fullName>
    </recommendedName>
</protein>
<evidence type="ECO:0000256" key="3">
    <source>
        <dbReference type="ARBA" id="ARBA00023082"/>
    </source>
</evidence>
<dbReference type="GO" id="GO:0006950">
    <property type="term" value="P:response to stress"/>
    <property type="evidence" value="ECO:0007669"/>
    <property type="project" value="UniProtKB-ARBA"/>
</dbReference>
<keyword evidence="2 6" id="KW-0805">Transcription regulation</keyword>
<feature type="domain" description="RNA polymerase sigma-70 region 2" evidence="7">
    <location>
        <begin position="29"/>
        <end position="93"/>
    </location>
</feature>
<dbReference type="InterPro" id="IPR014284">
    <property type="entry name" value="RNA_pol_sigma-70_dom"/>
</dbReference>
<accession>A0A5Q0H0Y4</accession>
<dbReference type="KEGG" id="ssyi:EKG83_20080"/>
<dbReference type="CDD" id="cd06171">
    <property type="entry name" value="Sigma70_r4"/>
    <property type="match status" value="1"/>
</dbReference>
<dbReference type="Pfam" id="PF04542">
    <property type="entry name" value="Sigma70_r2"/>
    <property type="match status" value="1"/>
</dbReference>
<dbReference type="InterPro" id="IPR013325">
    <property type="entry name" value="RNA_pol_sigma_r2"/>
</dbReference>
<dbReference type="InterPro" id="IPR013324">
    <property type="entry name" value="RNA_pol_sigma_r3/r4-like"/>
</dbReference>
<evidence type="ECO:0000256" key="1">
    <source>
        <dbReference type="ARBA" id="ARBA00010641"/>
    </source>
</evidence>
<sequence length="187" mass="20367">MPISQGDDAVTEWAVAAGSGDRAALERFIRATQRDVWRLVAHLTDPGRADDLAQEVYLRVLRSLPNFEARSSARTWLLSIARRTVVDHLRAAGSRPAIAWSVDHEQAAERAAAPGRAGFEDVVELNLMLADLAPERREALLLTQVLGLSYAEAAEVCGCPVGTIRSRVARAREDLLRDQGNEGTNTG</sequence>
<evidence type="ECO:0000256" key="6">
    <source>
        <dbReference type="RuleBase" id="RU000716"/>
    </source>
</evidence>
<dbReference type="PROSITE" id="PS01063">
    <property type="entry name" value="SIGMA70_ECF"/>
    <property type="match status" value="1"/>
</dbReference>
<dbReference type="PANTHER" id="PTHR43133">
    <property type="entry name" value="RNA POLYMERASE ECF-TYPE SIGMA FACTO"/>
    <property type="match status" value="1"/>
</dbReference>
<keyword evidence="4 6" id="KW-0238">DNA-binding</keyword>
<dbReference type="Gene3D" id="1.10.10.10">
    <property type="entry name" value="Winged helix-like DNA-binding domain superfamily/Winged helix DNA-binding domain"/>
    <property type="match status" value="1"/>
</dbReference>
<dbReference type="GO" id="GO:0006352">
    <property type="term" value="P:DNA-templated transcription initiation"/>
    <property type="evidence" value="ECO:0007669"/>
    <property type="project" value="InterPro"/>
</dbReference>
<feature type="domain" description="RNA polymerase sigma factor 70 region 4 type 2" evidence="8">
    <location>
        <begin position="125"/>
        <end position="175"/>
    </location>
</feature>
<keyword evidence="5 6" id="KW-0804">Transcription</keyword>